<dbReference type="SFLD" id="SFLDS00003">
    <property type="entry name" value="Haloacid_Dehalogenase"/>
    <property type="match status" value="1"/>
</dbReference>
<dbReference type="GO" id="GO:0005524">
    <property type="term" value="F:ATP binding"/>
    <property type="evidence" value="ECO:0007669"/>
    <property type="project" value="UniProtKB-UniRule"/>
</dbReference>
<evidence type="ECO:0000256" key="17">
    <source>
        <dbReference type="RuleBase" id="RU362033"/>
    </source>
</evidence>
<dbReference type="PANTHER" id="PTHR24092:SF165">
    <property type="entry name" value="PHOSPHOLIPID-TRANSPORTING ATPASE 8-RELATED"/>
    <property type="match status" value="1"/>
</dbReference>
<comment type="function">
    <text evidence="13">Involved in transport of phospholipids.</text>
</comment>
<keyword evidence="10 17" id="KW-1133">Transmembrane helix</keyword>
<feature type="binding site" evidence="15">
    <location>
        <position position="741"/>
    </location>
    <ligand>
        <name>ATP</name>
        <dbReference type="ChEBI" id="CHEBI:30616"/>
    </ligand>
</feature>
<dbReference type="InterPro" id="IPR023298">
    <property type="entry name" value="ATPase_P-typ_TM_dom_sf"/>
</dbReference>
<feature type="binding site" evidence="15">
    <location>
        <position position="878"/>
    </location>
    <ligand>
        <name>ATP</name>
        <dbReference type="ChEBI" id="CHEBI:30616"/>
    </ligand>
</feature>
<gene>
    <name evidence="21" type="ORF">ZOSMA_97G00320</name>
</gene>
<proteinExistence type="inferred from homology"/>
<dbReference type="Pfam" id="PF13246">
    <property type="entry name" value="Cation_ATPase"/>
    <property type="match status" value="1"/>
</dbReference>
<dbReference type="InterPro" id="IPR044492">
    <property type="entry name" value="P_typ_ATPase_HD_dom"/>
</dbReference>
<keyword evidence="7 15" id="KW-0067">ATP-binding</keyword>
<feature type="transmembrane region" description="Helical" evidence="17">
    <location>
        <begin position="306"/>
        <end position="327"/>
    </location>
</feature>
<keyword evidence="5 16" id="KW-0479">Metal-binding</keyword>
<feature type="binding site" evidence="15">
    <location>
        <position position="432"/>
    </location>
    <ligand>
        <name>ATP</name>
        <dbReference type="ChEBI" id="CHEBI:30616"/>
    </ligand>
</feature>
<evidence type="ECO:0000256" key="11">
    <source>
        <dbReference type="ARBA" id="ARBA00023136"/>
    </source>
</evidence>
<feature type="binding site" evidence="15">
    <location>
        <position position="430"/>
    </location>
    <ligand>
        <name>ATP</name>
        <dbReference type="ChEBI" id="CHEBI:30616"/>
    </ligand>
</feature>
<feature type="binding site" evidence="15">
    <location>
        <position position="854"/>
    </location>
    <ligand>
        <name>ATP</name>
        <dbReference type="ChEBI" id="CHEBI:30616"/>
    </ligand>
</feature>
<evidence type="ECO:0000256" key="6">
    <source>
        <dbReference type="ARBA" id="ARBA00022741"/>
    </source>
</evidence>
<dbReference type="SFLD" id="SFLDF00027">
    <property type="entry name" value="p-type_atpase"/>
    <property type="match status" value="1"/>
</dbReference>
<dbReference type="InterPro" id="IPR059000">
    <property type="entry name" value="ATPase_P-type_domA"/>
</dbReference>
<dbReference type="InterPro" id="IPR023299">
    <property type="entry name" value="ATPase_P-typ_cyto_dom_N"/>
</dbReference>
<evidence type="ECO:0000313" key="21">
    <source>
        <dbReference type="EMBL" id="KMZ56265.1"/>
    </source>
</evidence>
<evidence type="ECO:0000256" key="3">
    <source>
        <dbReference type="ARBA" id="ARBA00008109"/>
    </source>
</evidence>
<dbReference type="GO" id="GO:0016887">
    <property type="term" value="F:ATP hydrolysis activity"/>
    <property type="evidence" value="ECO:0007669"/>
    <property type="project" value="InterPro"/>
</dbReference>
<feature type="transmembrane region" description="Helical" evidence="17">
    <location>
        <begin position="1076"/>
        <end position="1102"/>
    </location>
</feature>
<dbReference type="InterPro" id="IPR032630">
    <property type="entry name" value="P_typ_ATPase_c"/>
</dbReference>
<feature type="binding site" evidence="15">
    <location>
        <position position="624"/>
    </location>
    <ligand>
        <name>ATP</name>
        <dbReference type="ChEBI" id="CHEBI:30616"/>
    </ligand>
</feature>
<dbReference type="EMBL" id="LFYR01002205">
    <property type="protein sequence ID" value="KMZ56265.1"/>
    <property type="molecule type" value="Genomic_DNA"/>
</dbReference>
<feature type="binding site" evidence="16">
    <location>
        <position position="878"/>
    </location>
    <ligand>
        <name>Mg(2+)</name>
        <dbReference type="ChEBI" id="CHEBI:18420"/>
    </ligand>
</feature>
<dbReference type="InterPro" id="IPR036412">
    <property type="entry name" value="HAD-like_sf"/>
</dbReference>
<feature type="binding site" evidence="15">
    <location>
        <position position="554"/>
    </location>
    <ligand>
        <name>ATP</name>
        <dbReference type="ChEBI" id="CHEBI:30616"/>
    </ligand>
</feature>
<dbReference type="GO" id="GO:0140326">
    <property type="term" value="F:ATPase-coupled intramembrane lipid transporter activity"/>
    <property type="evidence" value="ECO:0000318"/>
    <property type="project" value="GO_Central"/>
</dbReference>
<evidence type="ECO:0000313" key="22">
    <source>
        <dbReference type="Proteomes" id="UP000036987"/>
    </source>
</evidence>
<dbReference type="AlphaFoldDB" id="A0A0K9NJX3"/>
<dbReference type="InterPro" id="IPR001757">
    <property type="entry name" value="P_typ_ATPase"/>
</dbReference>
<keyword evidence="22" id="KW-1185">Reference proteome</keyword>
<dbReference type="OrthoDB" id="377733at2759"/>
<dbReference type="SUPFAM" id="SSF81665">
    <property type="entry name" value="Calcium ATPase, transmembrane domain M"/>
    <property type="match status" value="1"/>
</dbReference>
<feature type="transmembrane region" description="Helical" evidence="17">
    <location>
        <begin position="86"/>
        <end position="104"/>
    </location>
</feature>
<dbReference type="CDD" id="cd02073">
    <property type="entry name" value="P-type_ATPase_APLT_Dnf-like"/>
    <property type="match status" value="1"/>
</dbReference>
<comment type="subcellular location">
    <subcellularLocation>
        <location evidence="2">Endomembrane system</location>
    </subcellularLocation>
    <subcellularLocation>
        <location evidence="1 17">Membrane</location>
        <topology evidence="1 17">Multi-pass membrane protein</topology>
    </subcellularLocation>
</comment>
<dbReference type="EC" id="7.6.2.1" evidence="17"/>
<dbReference type="FunFam" id="3.40.1110.10:FF:000042">
    <property type="entry name" value="Phospholipid-transporting ATPase"/>
    <property type="match status" value="1"/>
</dbReference>
<keyword evidence="4 17" id="KW-0812">Transmembrane</keyword>
<dbReference type="NCBIfam" id="TIGR01652">
    <property type="entry name" value="ATPase-Plipid"/>
    <property type="match status" value="1"/>
</dbReference>
<feature type="domain" description="P-type ATPase A" evidence="18">
    <location>
        <begin position="140"/>
        <end position="207"/>
    </location>
</feature>
<evidence type="ECO:0000256" key="16">
    <source>
        <dbReference type="PIRSR" id="PIRSR606539-3"/>
    </source>
</evidence>
<feature type="domain" description="P-type ATPase C-terminal" evidence="20">
    <location>
        <begin position="900"/>
        <end position="1152"/>
    </location>
</feature>
<accession>A0A0K9NJX3</accession>
<evidence type="ECO:0000256" key="10">
    <source>
        <dbReference type="ARBA" id="ARBA00022989"/>
    </source>
</evidence>
<evidence type="ECO:0000256" key="9">
    <source>
        <dbReference type="ARBA" id="ARBA00022967"/>
    </source>
</evidence>
<dbReference type="InterPro" id="IPR008250">
    <property type="entry name" value="ATPase_P-typ_transduc_dom_A_sf"/>
</dbReference>
<feature type="binding site" evidence="15">
    <location>
        <position position="740"/>
    </location>
    <ligand>
        <name>ATP</name>
        <dbReference type="ChEBI" id="CHEBI:30616"/>
    </ligand>
</feature>
<feature type="binding site" evidence="15">
    <location>
        <position position="601"/>
    </location>
    <ligand>
        <name>ATP</name>
        <dbReference type="ChEBI" id="CHEBI:30616"/>
    </ligand>
</feature>
<protein>
    <recommendedName>
        <fullName evidence="17">Phospholipid-transporting ATPase</fullName>
        <ecNumber evidence="17">7.6.2.1</ecNumber>
    </recommendedName>
</protein>
<evidence type="ECO:0000256" key="12">
    <source>
        <dbReference type="ARBA" id="ARBA00034036"/>
    </source>
</evidence>
<feature type="transmembrane region" description="Helical" evidence="17">
    <location>
        <begin position="928"/>
        <end position="949"/>
    </location>
</feature>
<feature type="binding site" evidence="16">
    <location>
        <position position="874"/>
    </location>
    <ligand>
        <name>Mg(2+)</name>
        <dbReference type="ChEBI" id="CHEBI:18420"/>
    </ligand>
</feature>
<dbReference type="Gene3D" id="3.40.1110.10">
    <property type="entry name" value="Calcium-transporting ATPase, cytoplasmic domain N"/>
    <property type="match status" value="1"/>
</dbReference>
<evidence type="ECO:0000256" key="15">
    <source>
        <dbReference type="PIRSR" id="PIRSR606539-2"/>
    </source>
</evidence>
<comment type="catalytic activity">
    <reaction evidence="12 17">
        <text>ATP + H2O + phospholipidSide 1 = ADP + phosphate + phospholipidSide 2.</text>
        <dbReference type="EC" id="7.6.2.1"/>
    </reaction>
</comment>
<dbReference type="Gene3D" id="2.70.150.10">
    <property type="entry name" value="Calcium-transporting ATPase, cytoplasmic transduction domain A"/>
    <property type="match status" value="1"/>
</dbReference>
<organism evidence="21 22">
    <name type="scientific">Zostera marina</name>
    <name type="common">Eelgrass</name>
    <dbReference type="NCBI Taxonomy" id="29655"/>
    <lineage>
        <taxon>Eukaryota</taxon>
        <taxon>Viridiplantae</taxon>
        <taxon>Streptophyta</taxon>
        <taxon>Embryophyta</taxon>
        <taxon>Tracheophyta</taxon>
        <taxon>Spermatophyta</taxon>
        <taxon>Magnoliopsida</taxon>
        <taxon>Liliopsida</taxon>
        <taxon>Zosteraceae</taxon>
        <taxon>Zostera</taxon>
    </lineage>
</organism>
<comment type="caution">
    <text evidence="21">The sequence shown here is derived from an EMBL/GenBank/DDBJ whole genome shotgun (WGS) entry which is preliminary data.</text>
</comment>
<comment type="cofactor">
    <cofactor evidence="16">
        <name>Mg(2+)</name>
        <dbReference type="ChEBI" id="CHEBI:18420"/>
    </cofactor>
</comment>
<dbReference type="PRINTS" id="PR00119">
    <property type="entry name" value="CATATPASE"/>
</dbReference>
<dbReference type="FunFam" id="3.40.50.1000:FF:000014">
    <property type="entry name" value="Phospholipid-transporting ATPase"/>
    <property type="match status" value="1"/>
</dbReference>
<evidence type="ECO:0000259" key="20">
    <source>
        <dbReference type="Pfam" id="PF16212"/>
    </source>
</evidence>
<dbReference type="GO" id="GO:0045332">
    <property type="term" value="P:phospholipid translocation"/>
    <property type="evidence" value="ECO:0000318"/>
    <property type="project" value="GO_Central"/>
</dbReference>
<feature type="binding site" evidence="15">
    <location>
        <position position="431"/>
    </location>
    <ligand>
        <name>ATP</name>
        <dbReference type="ChEBI" id="CHEBI:30616"/>
    </ligand>
</feature>
<dbReference type="Gene3D" id="3.40.50.1000">
    <property type="entry name" value="HAD superfamily/HAD-like"/>
    <property type="match status" value="1"/>
</dbReference>
<evidence type="ECO:0000256" key="4">
    <source>
        <dbReference type="ARBA" id="ARBA00022692"/>
    </source>
</evidence>
<feature type="binding site" evidence="16">
    <location>
        <position position="432"/>
    </location>
    <ligand>
        <name>Mg(2+)</name>
        <dbReference type="ChEBI" id="CHEBI:18420"/>
    </ligand>
</feature>
<feature type="transmembrane region" description="Helical" evidence="17">
    <location>
        <begin position="964"/>
        <end position="984"/>
    </location>
</feature>
<dbReference type="Pfam" id="PF16209">
    <property type="entry name" value="PhoLip_ATPase_N"/>
    <property type="match status" value="1"/>
</dbReference>
<dbReference type="SFLD" id="SFLDG00002">
    <property type="entry name" value="C1.7:_P-type_atpase_like"/>
    <property type="match status" value="1"/>
</dbReference>
<evidence type="ECO:0000259" key="18">
    <source>
        <dbReference type="Pfam" id="PF00122"/>
    </source>
</evidence>
<dbReference type="SUPFAM" id="SSF56784">
    <property type="entry name" value="HAD-like"/>
    <property type="match status" value="1"/>
</dbReference>
<dbReference type="NCBIfam" id="TIGR01494">
    <property type="entry name" value="ATPase_P-type"/>
    <property type="match status" value="2"/>
</dbReference>
<dbReference type="GO" id="GO:0000287">
    <property type="term" value="F:magnesium ion binding"/>
    <property type="evidence" value="ECO:0007669"/>
    <property type="project" value="UniProtKB-UniRule"/>
</dbReference>
<feature type="domain" description="P-type ATPase N-terminal" evidence="19">
    <location>
        <begin position="45"/>
        <end position="109"/>
    </location>
</feature>
<dbReference type="FunFam" id="2.70.150.10:FF:000023">
    <property type="entry name" value="Phospholipid-transporting ATPase"/>
    <property type="match status" value="1"/>
</dbReference>
<keyword evidence="6 15" id="KW-0547">Nucleotide-binding</keyword>
<evidence type="ECO:0000256" key="13">
    <source>
        <dbReference type="ARBA" id="ARBA00054150"/>
    </source>
</evidence>
<dbReference type="PANTHER" id="PTHR24092">
    <property type="entry name" value="PROBABLE PHOSPHOLIPID-TRANSPORTING ATPASE"/>
    <property type="match status" value="1"/>
</dbReference>
<feature type="transmembrane region" description="Helical" evidence="17">
    <location>
        <begin position="1014"/>
        <end position="1032"/>
    </location>
</feature>
<feature type="binding site" evidence="16">
    <location>
        <position position="430"/>
    </location>
    <ligand>
        <name>Mg(2+)</name>
        <dbReference type="ChEBI" id="CHEBI:18420"/>
    </ligand>
</feature>
<feature type="binding site" evidence="15">
    <location>
        <position position="848"/>
    </location>
    <ligand>
        <name>ATP</name>
        <dbReference type="ChEBI" id="CHEBI:30616"/>
    </ligand>
</feature>
<dbReference type="InterPro" id="IPR023214">
    <property type="entry name" value="HAD_sf"/>
</dbReference>
<keyword evidence="11 17" id="KW-0472">Membrane</keyword>
<evidence type="ECO:0000256" key="2">
    <source>
        <dbReference type="ARBA" id="ARBA00004308"/>
    </source>
</evidence>
<evidence type="ECO:0000256" key="7">
    <source>
        <dbReference type="ARBA" id="ARBA00022840"/>
    </source>
</evidence>
<dbReference type="SUPFAM" id="SSF81660">
    <property type="entry name" value="Metal cation-transporting ATPase, ATP-binding domain N"/>
    <property type="match status" value="1"/>
</dbReference>
<evidence type="ECO:0000256" key="1">
    <source>
        <dbReference type="ARBA" id="ARBA00004141"/>
    </source>
</evidence>
<name>A0A0K9NJX3_ZOSMR</name>
<feature type="transmembrane region" description="Helical" evidence="17">
    <location>
        <begin position="361"/>
        <end position="384"/>
    </location>
</feature>
<dbReference type="InterPro" id="IPR006539">
    <property type="entry name" value="P-type_ATPase_IV"/>
</dbReference>
<dbReference type="GO" id="GO:0005886">
    <property type="term" value="C:plasma membrane"/>
    <property type="evidence" value="ECO:0000318"/>
    <property type="project" value="GO_Central"/>
</dbReference>
<dbReference type="InterPro" id="IPR018303">
    <property type="entry name" value="ATPase_P-typ_P_site"/>
</dbReference>
<evidence type="ECO:0000256" key="5">
    <source>
        <dbReference type="ARBA" id="ARBA00022723"/>
    </source>
</evidence>
<evidence type="ECO:0000256" key="14">
    <source>
        <dbReference type="PIRSR" id="PIRSR606539-1"/>
    </source>
</evidence>
<feature type="transmembrane region" description="Helical" evidence="17">
    <location>
        <begin position="1122"/>
        <end position="1142"/>
    </location>
</feature>
<dbReference type="Pfam" id="PF16212">
    <property type="entry name" value="PhoLip_ATPase_C"/>
    <property type="match status" value="1"/>
</dbReference>
<feature type="transmembrane region" description="Helical" evidence="17">
    <location>
        <begin position="1044"/>
        <end position="1064"/>
    </location>
</feature>
<reference evidence="22" key="1">
    <citation type="journal article" date="2016" name="Nature">
        <title>The genome of the seagrass Zostera marina reveals angiosperm adaptation to the sea.</title>
        <authorList>
            <person name="Olsen J.L."/>
            <person name="Rouze P."/>
            <person name="Verhelst B."/>
            <person name="Lin Y.-C."/>
            <person name="Bayer T."/>
            <person name="Collen J."/>
            <person name="Dattolo E."/>
            <person name="De Paoli E."/>
            <person name="Dittami S."/>
            <person name="Maumus F."/>
            <person name="Michel G."/>
            <person name="Kersting A."/>
            <person name="Lauritano C."/>
            <person name="Lohaus R."/>
            <person name="Toepel M."/>
            <person name="Tonon T."/>
            <person name="Vanneste K."/>
            <person name="Amirebrahimi M."/>
            <person name="Brakel J."/>
            <person name="Bostroem C."/>
            <person name="Chovatia M."/>
            <person name="Grimwood J."/>
            <person name="Jenkins J.W."/>
            <person name="Jueterbock A."/>
            <person name="Mraz A."/>
            <person name="Stam W.T."/>
            <person name="Tice H."/>
            <person name="Bornberg-Bauer E."/>
            <person name="Green P.J."/>
            <person name="Pearson G.A."/>
            <person name="Procaccini G."/>
            <person name="Duarte C.M."/>
            <person name="Schmutz J."/>
            <person name="Reusch T.B.H."/>
            <person name="Van de Peer Y."/>
        </authorList>
    </citation>
    <scope>NUCLEOTIDE SEQUENCE [LARGE SCALE GENOMIC DNA]</scope>
    <source>
        <strain evidence="22">cv. Finnish</strain>
    </source>
</reference>
<dbReference type="GO" id="GO:1901703">
    <property type="term" value="P:protein localization involved in auxin polar transport"/>
    <property type="evidence" value="ECO:0007669"/>
    <property type="project" value="UniProtKB-ARBA"/>
</dbReference>
<feature type="active site" description="4-aspartylphosphate intermediate" evidence="14">
    <location>
        <position position="430"/>
    </location>
</feature>
<evidence type="ECO:0000256" key="8">
    <source>
        <dbReference type="ARBA" id="ARBA00022842"/>
    </source>
</evidence>
<dbReference type="SUPFAM" id="SSF81653">
    <property type="entry name" value="Calcium ATPase, transduction domain A"/>
    <property type="match status" value="1"/>
</dbReference>
<feature type="binding site" evidence="15">
    <location>
        <position position="739"/>
    </location>
    <ligand>
        <name>ATP</name>
        <dbReference type="ChEBI" id="CHEBI:30616"/>
    </ligand>
</feature>
<keyword evidence="9 17" id="KW-1278">Translocase</keyword>
<dbReference type="PROSITE" id="PS00154">
    <property type="entry name" value="ATPASE_E1_E2"/>
    <property type="match status" value="1"/>
</dbReference>
<dbReference type="STRING" id="29655.A0A0K9NJX3"/>
<comment type="similarity">
    <text evidence="3 17">Belongs to the cation transport ATPase (P-type) (TC 3.A.3) family. Type IV subfamily.</text>
</comment>
<dbReference type="InterPro" id="IPR032631">
    <property type="entry name" value="P-type_ATPase_N"/>
</dbReference>
<evidence type="ECO:0000259" key="19">
    <source>
        <dbReference type="Pfam" id="PF16209"/>
    </source>
</evidence>
<feature type="binding site" evidence="15">
    <location>
        <position position="877"/>
    </location>
    <ligand>
        <name>ATP</name>
        <dbReference type="ChEBI" id="CHEBI:30616"/>
    </ligand>
</feature>
<dbReference type="Pfam" id="PF00122">
    <property type="entry name" value="E1-E2_ATPase"/>
    <property type="match status" value="1"/>
</dbReference>
<feature type="binding site" evidence="15">
    <location>
        <position position="658"/>
    </location>
    <ligand>
        <name>ATP</name>
        <dbReference type="ChEBI" id="CHEBI:30616"/>
    </ligand>
</feature>
<dbReference type="OMA" id="YVYGQRN"/>
<keyword evidence="8 16" id="KW-0460">Magnesium</keyword>
<dbReference type="Proteomes" id="UP000036987">
    <property type="component" value="Unassembled WGS sequence"/>
</dbReference>
<sequence>MRDVEKRRRVRFSSMYSSCLLPSPSLHSDTAVDGTGNRGYSREAYCNDPVCEEAVEHGYQGNYVSTTKYTVANFFPKSLFEQFRRVANMFFLVGSVVSFSPLAPFKAVSVLLPLLVVVGTTMAKEAVEDWRRRQQDVEVNNRKVKVFSQNQSFHEIEWKKLRVGDIVMVEKDDFFPADLVLLSSCYEDGICYVETMNLDGETNLKLKQSLTVTSTLINEHFFHKFKALIKCENPNENLYTFIGTMHCERTHHPLSIQQLLLRASKLRNTQFIYGVVVFTGHDTKVMQNTMNPPSKRSNVEKRMDKIIFVLFTFLVLISSIGSVVFGISTKNDISNGVIKRWYLIPDHAIIMFDPNRAFWAAFLHLMTCLMLYGCLIPISLYISIEMVKVLQSMFINKDQEMYYEEADKPALARTSNLNEELGQVDTILSDKTGTLTCNSMEFLKCSIAGVAYGNELSEVEKVVKINLNNVQPEYVNPIASDDTICNQTGVTRPRKSVKGFNFDDKRLLDGNWLNEPNTNTLHMFFRVLAICHTVIPEEKDKSEVISYEAESPDEAALVIASREFGFKFYERTQTSISLNEFDPEIGGEINRSYELLNILEFSSFRKRMSVIVRTDKGKLLLLCKGADSVMFERLADDGHNFEAETIEHINNYSQAGLRTLVIAYRELDEEEYKMWHTEFLRAKNSICDEHDKIIDTVAENIEKGLILLGATAVEDKLQNGVSECIDKLTQSGIKIWVLTGDKLETAVNIGYACNLLRQGMELIVITLDMPDIIAIEKQKDKDLIVKISCESITKQIHEAKCLVDSVHGTSFGFSLIIDGKALSYALMENLEKSFLELAIGCASVICCRVSPKQKALVTRLVKEATKKTTLAIGDGANDVGMLQEANVGVGISGVEGMQAVMSSDFAIAQFCFLERLLLVHGHWCYRRIAAMICYFFYKNITFGVTLFWFEAHSSFSAQPAYNDWFIAFYSLIFTSLPVIALGIFEKDVSSKLCLKFPILHQDGVKNVFFSWSRILGWMFNGICSSTIIFFLTTRSILPQAFQEVGGHVAGFEILGATLYTCIVWTVNCQMALYLSYFTWVQVIFIYGSITSWYIFLIIYGSISPIISTTAYHVFLEACISSPLYWFATLCVVVSALLPYFTYTSIRALFFPEHYNTIQRMQSGSSLS</sequence>